<dbReference type="Gene3D" id="1.10.510.10">
    <property type="entry name" value="Transferase(Phosphotransferase) domain 1"/>
    <property type="match status" value="1"/>
</dbReference>
<evidence type="ECO:0000256" key="5">
    <source>
        <dbReference type="ARBA" id="ARBA00022741"/>
    </source>
</evidence>
<evidence type="ECO:0000313" key="14">
    <source>
        <dbReference type="EMBL" id="CAD5327324.1"/>
    </source>
</evidence>
<comment type="similarity">
    <text evidence="1">Belongs to the protein kinase superfamily. STE Ser/Thr protein kinase family. MAP kinase kinase kinase subfamily.</text>
</comment>
<evidence type="ECO:0000256" key="3">
    <source>
        <dbReference type="ARBA" id="ARBA00022527"/>
    </source>
</evidence>
<evidence type="ECO:0000256" key="4">
    <source>
        <dbReference type="ARBA" id="ARBA00022679"/>
    </source>
</evidence>
<keyword evidence="12" id="KW-0812">Transmembrane</keyword>
<dbReference type="PROSITE" id="PS50011">
    <property type="entry name" value="PROTEIN_KINASE_DOM"/>
    <property type="match status" value="1"/>
</dbReference>
<comment type="catalytic activity">
    <reaction evidence="8">
        <text>L-threonyl-[protein] + ATP = O-phospho-L-threonyl-[protein] + ADP + H(+)</text>
        <dbReference type="Rhea" id="RHEA:46608"/>
        <dbReference type="Rhea" id="RHEA-COMP:11060"/>
        <dbReference type="Rhea" id="RHEA-COMP:11605"/>
        <dbReference type="ChEBI" id="CHEBI:15378"/>
        <dbReference type="ChEBI" id="CHEBI:30013"/>
        <dbReference type="ChEBI" id="CHEBI:30616"/>
        <dbReference type="ChEBI" id="CHEBI:61977"/>
        <dbReference type="ChEBI" id="CHEBI:456216"/>
        <dbReference type="EC" id="2.7.11.25"/>
    </reaction>
</comment>
<organism evidence="14 15">
    <name type="scientific">Arabidopsis thaliana</name>
    <name type="common">Mouse-ear cress</name>
    <dbReference type="NCBI Taxonomy" id="3702"/>
    <lineage>
        <taxon>Eukaryota</taxon>
        <taxon>Viridiplantae</taxon>
        <taxon>Streptophyta</taxon>
        <taxon>Embryophyta</taxon>
        <taxon>Tracheophyta</taxon>
        <taxon>Spermatophyta</taxon>
        <taxon>Magnoliopsida</taxon>
        <taxon>eudicotyledons</taxon>
        <taxon>Gunneridae</taxon>
        <taxon>Pentapetalae</taxon>
        <taxon>rosids</taxon>
        <taxon>malvids</taxon>
        <taxon>Brassicales</taxon>
        <taxon>Brassicaceae</taxon>
        <taxon>Camelineae</taxon>
        <taxon>Arabidopsis</taxon>
    </lineage>
</organism>
<evidence type="ECO:0000256" key="11">
    <source>
        <dbReference type="SAM" id="MobiDB-lite"/>
    </source>
</evidence>
<feature type="region of interest" description="Disordered" evidence="11">
    <location>
        <begin position="324"/>
        <end position="355"/>
    </location>
</feature>
<keyword evidence="3" id="KW-0723">Serine/threonine-protein kinase</keyword>
<evidence type="ECO:0000256" key="9">
    <source>
        <dbReference type="ARBA" id="ARBA00048329"/>
    </source>
</evidence>
<dbReference type="PROSITE" id="PS00108">
    <property type="entry name" value="PROTEIN_KINASE_ST"/>
    <property type="match status" value="1"/>
</dbReference>
<proteinExistence type="inferred from homology"/>
<evidence type="ECO:0000256" key="6">
    <source>
        <dbReference type="ARBA" id="ARBA00022777"/>
    </source>
</evidence>
<evidence type="ECO:0000256" key="7">
    <source>
        <dbReference type="ARBA" id="ARBA00022840"/>
    </source>
</evidence>
<keyword evidence="5 10" id="KW-0547">Nucleotide-binding</keyword>
<evidence type="ECO:0000256" key="10">
    <source>
        <dbReference type="PROSITE-ProRule" id="PRU10141"/>
    </source>
</evidence>
<comment type="catalytic activity">
    <reaction evidence="9">
        <text>L-seryl-[protein] + ATP = O-phospho-L-seryl-[protein] + ADP + H(+)</text>
        <dbReference type="Rhea" id="RHEA:17989"/>
        <dbReference type="Rhea" id="RHEA-COMP:9863"/>
        <dbReference type="Rhea" id="RHEA-COMP:11604"/>
        <dbReference type="ChEBI" id="CHEBI:15378"/>
        <dbReference type="ChEBI" id="CHEBI:29999"/>
        <dbReference type="ChEBI" id="CHEBI:30616"/>
        <dbReference type="ChEBI" id="CHEBI:83421"/>
        <dbReference type="ChEBI" id="CHEBI:456216"/>
        <dbReference type="EC" id="2.7.11.25"/>
    </reaction>
</comment>
<keyword evidence="4" id="KW-0808">Transferase</keyword>
<evidence type="ECO:0000256" key="1">
    <source>
        <dbReference type="ARBA" id="ARBA00006529"/>
    </source>
</evidence>
<feature type="binding site" evidence="10">
    <location>
        <position position="429"/>
    </location>
    <ligand>
        <name>ATP</name>
        <dbReference type="ChEBI" id="CHEBI:30616"/>
    </ligand>
</feature>
<dbReference type="InterPro" id="IPR017441">
    <property type="entry name" value="Protein_kinase_ATP_BS"/>
</dbReference>
<feature type="domain" description="Protein kinase" evidence="13">
    <location>
        <begin position="401"/>
        <end position="655"/>
    </location>
</feature>
<dbReference type="GO" id="GO:0004709">
    <property type="term" value="F:MAP kinase kinase kinase activity"/>
    <property type="evidence" value="ECO:0007669"/>
    <property type="project" value="UniProtKB-EC"/>
</dbReference>
<dbReference type="AlphaFoldDB" id="A0A7G2EWK6"/>
<protein>
    <recommendedName>
        <fullName evidence="2">mitogen-activated protein kinase kinase kinase</fullName>
        <ecNumber evidence="2">2.7.11.25</ecNumber>
    </recommendedName>
</protein>
<dbReference type="InterPro" id="IPR011009">
    <property type="entry name" value="Kinase-like_dom_sf"/>
</dbReference>
<keyword evidence="12" id="KW-1133">Transmembrane helix</keyword>
<dbReference type="EMBL" id="LR881469">
    <property type="protein sequence ID" value="CAD5327324.1"/>
    <property type="molecule type" value="Genomic_DNA"/>
</dbReference>
<dbReference type="InterPro" id="IPR050538">
    <property type="entry name" value="MAP_kinase_kinase_kinase"/>
</dbReference>
<gene>
    <name evidence="14" type="ORF">AT9943_LOCUS15028</name>
</gene>
<keyword evidence="6" id="KW-0418">Kinase</keyword>
<dbReference type="SMART" id="SM00220">
    <property type="entry name" value="S_TKc"/>
    <property type="match status" value="1"/>
</dbReference>
<dbReference type="GO" id="GO:1902065">
    <property type="term" value="P:response to L-glutamate"/>
    <property type="evidence" value="ECO:0007669"/>
    <property type="project" value="UniProtKB-ARBA"/>
</dbReference>
<dbReference type="CDD" id="cd06632">
    <property type="entry name" value="STKc_MEKK1_plant"/>
    <property type="match status" value="1"/>
</dbReference>
<dbReference type="SUPFAM" id="SSF56112">
    <property type="entry name" value="Protein kinase-like (PK-like)"/>
    <property type="match status" value="1"/>
</dbReference>
<dbReference type="Pfam" id="PF00069">
    <property type="entry name" value="Pkinase"/>
    <property type="match status" value="1"/>
</dbReference>
<feature type="compositionally biased region" description="Acidic residues" evidence="11">
    <location>
        <begin position="339"/>
        <end position="355"/>
    </location>
</feature>
<evidence type="ECO:0000256" key="12">
    <source>
        <dbReference type="SAM" id="Phobius"/>
    </source>
</evidence>
<reference evidence="14 15" key="1">
    <citation type="submission" date="2020-09" db="EMBL/GenBank/DDBJ databases">
        <authorList>
            <person name="Ashkenazy H."/>
        </authorList>
    </citation>
    <scope>NUCLEOTIDE SEQUENCE [LARGE SCALE GENOMIC DNA]</scope>
    <source>
        <strain evidence="15">cv. Cdm-0</strain>
    </source>
</reference>
<dbReference type="InterPro" id="IPR000719">
    <property type="entry name" value="Prot_kinase_dom"/>
</dbReference>
<evidence type="ECO:0000256" key="2">
    <source>
        <dbReference type="ARBA" id="ARBA00012406"/>
    </source>
</evidence>
<evidence type="ECO:0000256" key="8">
    <source>
        <dbReference type="ARBA" id="ARBA00047559"/>
    </source>
</evidence>
<keyword evidence="7 10" id="KW-0067">ATP-binding</keyword>
<evidence type="ECO:0000313" key="15">
    <source>
        <dbReference type="Proteomes" id="UP000516314"/>
    </source>
</evidence>
<dbReference type="PANTHER" id="PTHR48016:SF29">
    <property type="entry name" value="MITOGEN-ACTIVATED PROTEIN KINASE KINASE KINASE 1-RELATED"/>
    <property type="match status" value="1"/>
</dbReference>
<dbReference type="Proteomes" id="UP000516314">
    <property type="component" value="Chromosome 4"/>
</dbReference>
<dbReference type="PANTHER" id="PTHR48016">
    <property type="entry name" value="MAP KINASE KINASE KINASE SSK2-RELATED-RELATED"/>
    <property type="match status" value="1"/>
</dbReference>
<accession>A0A7G2EWK6</accession>
<feature type="region of interest" description="Disordered" evidence="11">
    <location>
        <begin position="296"/>
        <end position="315"/>
    </location>
</feature>
<keyword evidence="12" id="KW-0472">Membrane</keyword>
<dbReference type="InterPro" id="IPR008271">
    <property type="entry name" value="Ser/Thr_kinase_AS"/>
</dbReference>
<evidence type="ECO:0000259" key="13">
    <source>
        <dbReference type="PROSITE" id="PS50011"/>
    </source>
</evidence>
<dbReference type="GO" id="GO:0005524">
    <property type="term" value="F:ATP binding"/>
    <property type="evidence" value="ECO:0007669"/>
    <property type="project" value="UniProtKB-UniRule"/>
</dbReference>
<name>A0A7G2EWK6_ARATH</name>
<dbReference type="PROSITE" id="PS00107">
    <property type="entry name" value="PROTEIN_KINASE_ATP"/>
    <property type="match status" value="1"/>
</dbReference>
<sequence length="676" mass="73769">MEQSKTPKQCFVSDYSTKHRVFVYISSLSLSLFSHISLFAVRFCPNFSVFFTPASFFSRENFPIPSSIEAKILARMKKSTGRRGGDKNITPVRRLERRDAARNINYDAASCSSSSAEDLSVSTSSLMTRSLEFPEPTSFRIGGGVGEMDRIYRSLGVSGPDDLAISFDAWEACKKRSSSDVVNRFKSFDLDKVRDQDLSEEGPSGVVVGSDSMNHKVQGQDLSEAGPSGGIVTELSEIGNLITPVDRLVADGVVENRRVMERTPTIVKSKGYLVPNNVVAVGVGVGGGIKGLRPPVLKPPPAMKRPPIDHRGSSWDFLTHFAPSETVKRPSSSSSSSEDGCDEEEGKEEEAEAEEMGARFIQLGDTADETCSFTTNEGDSSSTVSNTSPIYPDGGAIITSWQKGQLLGRGSFGSVYEGISGDGDFFAVKEVSLLDQGSQAQECIQQLEGEIKLLSQLQHQNIVRYRGTAKDGSNLYIFLELVTQGSLLKLYQRYQLRDSVVSLYTRQILDGLKYLHDKGFIHRDIKCANILVDANGAVKLADFGLAKVSKFNDIKSCKGTPFWMAPEVINRKDSDGYGSPADIWSLGCTVLEMCTGQIPYSDLEPVQALFRIGRGTLPEVPDTLSLDARLFILKCLKVNPEERPTAAELLNHPFVRRPLPSVGSGGSGSASPLLRR</sequence>
<feature type="transmembrane region" description="Helical" evidence="12">
    <location>
        <begin position="21"/>
        <end position="41"/>
    </location>
</feature>
<dbReference type="FunFam" id="1.10.510.10:FF:000359">
    <property type="entry name" value="Mitogen-activated protein kinase 1, putative, expressed"/>
    <property type="match status" value="1"/>
</dbReference>
<dbReference type="EC" id="2.7.11.25" evidence="2"/>